<evidence type="ECO:0000259" key="12">
    <source>
        <dbReference type="SMART" id="SM00734"/>
    </source>
</evidence>
<evidence type="ECO:0000256" key="4">
    <source>
        <dbReference type="ARBA" id="ARBA00022741"/>
    </source>
</evidence>
<dbReference type="GO" id="GO:0000731">
    <property type="term" value="P:DNA synthesis involved in DNA repair"/>
    <property type="evidence" value="ECO:0007669"/>
    <property type="project" value="TreeGrafter"/>
</dbReference>
<dbReference type="InterPro" id="IPR027417">
    <property type="entry name" value="P-loop_NTPase"/>
</dbReference>
<dbReference type="STRING" id="698492.A0A0E9NBQ3"/>
<dbReference type="Gene3D" id="1.20.272.10">
    <property type="match status" value="1"/>
</dbReference>
<evidence type="ECO:0000313" key="14">
    <source>
        <dbReference type="Proteomes" id="UP000033140"/>
    </source>
</evidence>
<dbReference type="SMART" id="SM00382">
    <property type="entry name" value="AAA"/>
    <property type="match status" value="1"/>
</dbReference>
<dbReference type="CDD" id="cd18139">
    <property type="entry name" value="HLD_clamp_RarA"/>
    <property type="match status" value="1"/>
</dbReference>
<dbReference type="GO" id="GO:0016887">
    <property type="term" value="F:ATP hydrolysis activity"/>
    <property type="evidence" value="ECO:0007669"/>
    <property type="project" value="InterPro"/>
</dbReference>
<keyword evidence="8" id="KW-0067">ATP-binding</keyword>
<feature type="region of interest" description="Disordered" evidence="10">
    <location>
        <begin position="33"/>
        <end position="120"/>
    </location>
</feature>
<dbReference type="CDD" id="cd00009">
    <property type="entry name" value="AAA"/>
    <property type="match status" value="1"/>
</dbReference>
<keyword evidence="2" id="KW-0235">DNA replication</keyword>
<keyword evidence="3" id="KW-0479">Metal-binding</keyword>
<proteinExistence type="inferred from homology"/>
<dbReference type="Proteomes" id="UP000033140">
    <property type="component" value="Unassembled WGS sequence"/>
</dbReference>
<keyword evidence="4" id="KW-0547">Nucleotide-binding</keyword>
<dbReference type="PANTHER" id="PTHR13779:SF7">
    <property type="entry name" value="ATPASE WRNIP1"/>
    <property type="match status" value="1"/>
</dbReference>
<comment type="caution">
    <text evidence="13">The sequence shown here is derived from an EMBL/GenBank/DDBJ whole genome shotgun (WGS) entry which is preliminary data.</text>
</comment>
<evidence type="ECO:0000256" key="5">
    <source>
        <dbReference type="ARBA" id="ARBA00022763"/>
    </source>
</evidence>
<dbReference type="FunFam" id="3.40.50.300:FF:000137">
    <property type="entry name" value="Replication-associated recombination protein A"/>
    <property type="match status" value="1"/>
</dbReference>
<dbReference type="Gene3D" id="3.40.50.300">
    <property type="entry name" value="P-loop containing nucleotide triphosphate hydrolases"/>
    <property type="match status" value="1"/>
</dbReference>
<keyword evidence="9" id="KW-0234">DNA repair</keyword>
<comment type="similarity">
    <text evidence="1">Belongs to the AAA ATPase family. RarA/MGS1/WRNIP1 subfamily.</text>
</comment>
<evidence type="ECO:0000256" key="2">
    <source>
        <dbReference type="ARBA" id="ARBA00022705"/>
    </source>
</evidence>
<feature type="domain" description="UBZ4-type" evidence="12">
    <location>
        <begin position="12"/>
        <end position="36"/>
    </location>
</feature>
<dbReference type="SMART" id="SM00734">
    <property type="entry name" value="ZnF_Rad18"/>
    <property type="match status" value="1"/>
</dbReference>
<keyword evidence="5" id="KW-0227">DNA damage</keyword>
<dbReference type="InterPro" id="IPR003593">
    <property type="entry name" value="AAA+_ATPase"/>
</dbReference>
<dbReference type="GO" id="GO:0005634">
    <property type="term" value="C:nucleus"/>
    <property type="evidence" value="ECO:0007669"/>
    <property type="project" value="TreeGrafter"/>
</dbReference>
<evidence type="ECO:0000256" key="8">
    <source>
        <dbReference type="ARBA" id="ARBA00022840"/>
    </source>
</evidence>
<evidence type="ECO:0008006" key="15">
    <source>
        <dbReference type="Google" id="ProtNLM"/>
    </source>
</evidence>
<dbReference type="InterPro" id="IPR006642">
    <property type="entry name" value="Rad18_UBZ4"/>
</dbReference>
<dbReference type="GO" id="GO:0005524">
    <property type="term" value="F:ATP binding"/>
    <property type="evidence" value="ECO:0007669"/>
    <property type="project" value="UniProtKB-KW"/>
</dbReference>
<dbReference type="GO" id="GO:0008047">
    <property type="term" value="F:enzyme activator activity"/>
    <property type="evidence" value="ECO:0007669"/>
    <property type="project" value="TreeGrafter"/>
</dbReference>
<dbReference type="Gene3D" id="1.10.3710.10">
    <property type="entry name" value="DNA polymerase III clamp loader subunits, C-terminal domain"/>
    <property type="match status" value="1"/>
</dbReference>
<evidence type="ECO:0000313" key="13">
    <source>
        <dbReference type="EMBL" id="GAO47269.1"/>
    </source>
</evidence>
<dbReference type="Pfam" id="PF12002">
    <property type="entry name" value="MgsA_C"/>
    <property type="match status" value="1"/>
</dbReference>
<protein>
    <recommendedName>
        <fullName evidence="15">UBZ4-type domain-containing protein</fullName>
    </recommendedName>
</protein>
<gene>
    <name evidence="13" type="ORF">G7K_1479-t1</name>
</gene>
<reference evidence="13 14" key="2">
    <citation type="journal article" date="2014" name="J. Gen. Appl. Microbiol.">
        <title>The early diverging ascomycetous budding yeast Saitoella complicata has three histone deacetylases belonging to the Clr6, Hos2, and Rpd3 lineages.</title>
        <authorList>
            <person name="Nishida H."/>
            <person name="Matsumoto T."/>
            <person name="Kondo S."/>
            <person name="Hamamoto M."/>
            <person name="Yoshikawa H."/>
        </authorList>
    </citation>
    <scope>NUCLEOTIDE SEQUENCE [LARGE SCALE GENOMIC DNA]</scope>
    <source>
        <strain evidence="13 14">NRRL Y-17804</strain>
    </source>
</reference>
<evidence type="ECO:0000256" key="10">
    <source>
        <dbReference type="SAM" id="MobiDB-lite"/>
    </source>
</evidence>
<feature type="compositionally biased region" description="Basic and acidic residues" evidence="10">
    <location>
        <begin position="108"/>
        <end position="120"/>
    </location>
</feature>
<dbReference type="Pfam" id="PF00004">
    <property type="entry name" value="AAA"/>
    <property type="match status" value="1"/>
</dbReference>
<dbReference type="GO" id="GO:0070914">
    <property type="term" value="P:UV-damage excision repair"/>
    <property type="evidence" value="ECO:0007669"/>
    <property type="project" value="UniProtKB-ARBA"/>
</dbReference>
<evidence type="ECO:0000256" key="1">
    <source>
        <dbReference type="ARBA" id="ARBA00008959"/>
    </source>
</evidence>
<keyword evidence="14" id="KW-1185">Reference proteome</keyword>
<keyword evidence="7" id="KW-0862">Zinc</keyword>
<evidence type="ECO:0000259" key="11">
    <source>
        <dbReference type="SMART" id="SM00382"/>
    </source>
</evidence>
<dbReference type="InterPro" id="IPR051314">
    <property type="entry name" value="AAA_ATPase_RarA/MGS1/WRNIP1"/>
</dbReference>
<dbReference type="SUPFAM" id="SSF52540">
    <property type="entry name" value="P-loop containing nucleoside triphosphate hydrolases"/>
    <property type="match status" value="1"/>
</dbReference>
<dbReference type="InterPro" id="IPR003959">
    <property type="entry name" value="ATPase_AAA_core"/>
</dbReference>
<keyword evidence="6" id="KW-0863">Zinc-finger</keyword>
<dbReference type="InterPro" id="IPR008921">
    <property type="entry name" value="DNA_pol3_clamp-load_cplx_C"/>
</dbReference>
<accession>A0A0E9NBQ3</accession>
<dbReference type="InterPro" id="IPR021886">
    <property type="entry name" value="MgsA_C"/>
</dbReference>
<organism evidence="13 14">
    <name type="scientific">Saitoella complicata (strain BCRC 22490 / CBS 7301 / JCM 7358 / NBRC 10748 / NRRL Y-17804)</name>
    <dbReference type="NCBI Taxonomy" id="698492"/>
    <lineage>
        <taxon>Eukaryota</taxon>
        <taxon>Fungi</taxon>
        <taxon>Dikarya</taxon>
        <taxon>Ascomycota</taxon>
        <taxon>Taphrinomycotina</taxon>
        <taxon>Taphrinomycotina incertae sedis</taxon>
        <taxon>Saitoella</taxon>
    </lineage>
</organism>
<evidence type="ECO:0000256" key="7">
    <source>
        <dbReference type="ARBA" id="ARBA00022833"/>
    </source>
</evidence>
<dbReference type="SUPFAM" id="SSF48019">
    <property type="entry name" value="post-AAA+ oligomerization domain-like"/>
    <property type="match status" value="1"/>
</dbReference>
<dbReference type="EMBL" id="BACD03000008">
    <property type="protein sequence ID" value="GAO47269.1"/>
    <property type="molecule type" value="Genomic_DNA"/>
</dbReference>
<dbReference type="Gene3D" id="3.30.160.60">
    <property type="entry name" value="Classic Zinc Finger"/>
    <property type="match status" value="1"/>
</dbReference>
<feature type="domain" description="AAA+ ATPase" evidence="11">
    <location>
        <begin position="160"/>
        <end position="276"/>
    </location>
</feature>
<dbReference type="PANTHER" id="PTHR13779">
    <property type="entry name" value="WERNER HELICASE-INTERACTING PROTEIN 1 FAMILY MEMBER"/>
    <property type="match status" value="1"/>
</dbReference>
<dbReference type="Gene3D" id="1.10.8.60">
    <property type="match status" value="1"/>
</dbReference>
<reference evidence="13 14" key="1">
    <citation type="journal article" date="2011" name="J. Gen. Appl. Microbiol.">
        <title>Draft genome sequencing of the enigmatic yeast Saitoella complicata.</title>
        <authorList>
            <person name="Nishida H."/>
            <person name="Hamamoto M."/>
            <person name="Sugiyama J."/>
        </authorList>
    </citation>
    <scope>NUCLEOTIDE SEQUENCE [LARGE SCALE GENOMIC DNA]</scope>
    <source>
        <strain evidence="13 14">NRRL Y-17804</strain>
    </source>
</reference>
<dbReference type="AlphaFoldDB" id="A0A0E9NBQ3"/>
<sequence>MDQGAGEPVLETVECPVCSVQVPMERINHHLDRECKVPGTETSPVKTEQDDHAQNAAPAPRSPTAMRHEMGTSPFFRQPSGQLKLRKNPSVPQTQARPPPPPSAAPARDTEEPPRKRFKISDAAEAAMPLAERVRPTSLDSYLGQPELLSLLRPLILSDKIPSLILWGPSGTGKTTLARVIAKSTESRFLEISATSVTVAECRKIFEEAANLLKFGKRTYVFVDEVHRFNKAQQDIFLPQVERGTITLIGATTENPSFKVNNALLSRCRVFILRPLSQSAVSAILTRALSLLPPDTIRHELSPEVIEYIAGLADGDARTSLNILDLILSLSSDVPPTIEMVRSALKRTSHVYDRVGDAHYDTISAFHKSVRGSDVNATLYYLGRMLESGEDPLYVARRMIRIASEDVGIADNNALTLAISAQSAVKEIGMPECDVILAHCATYLARAPKSVAVYKSYKRVVAHLRSTPGAASAQIPLHIRNAPTRLMKEVGYGKGYKYNPGFVAGEVKQEYLPEELRKTVFWKEREEGLDVDEEVWANLEEEEEEGVRLDGRPTVHFVNDRTPAAGTNYPRHRYLTWIAVGRRIFRTVLLYIVQLQQTHPPEKLSRAQIELPRAHDHATRFCGVGHLNALKFLRGANSKKCDGNSSSVKDDQPNGAEIREEQGIKYLRLGCISIGCRPLFRFPSSSQDCIIEVFLCVTTRLSAYHLLHLTSIN</sequence>
<evidence type="ECO:0000256" key="9">
    <source>
        <dbReference type="ARBA" id="ARBA00023204"/>
    </source>
</evidence>
<dbReference type="GO" id="GO:1902983">
    <property type="term" value="P:DNA strand elongation involved in mitotic DNA replication"/>
    <property type="evidence" value="ECO:0007669"/>
    <property type="project" value="UniProtKB-ARBA"/>
</dbReference>
<dbReference type="InterPro" id="IPR032423">
    <property type="entry name" value="AAA_assoc_2"/>
</dbReference>
<name>A0A0E9NBQ3_SAICN</name>
<dbReference type="GO" id="GO:0003677">
    <property type="term" value="F:DNA binding"/>
    <property type="evidence" value="ECO:0007669"/>
    <property type="project" value="InterPro"/>
</dbReference>
<evidence type="ECO:0000256" key="6">
    <source>
        <dbReference type="ARBA" id="ARBA00022771"/>
    </source>
</evidence>
<dbReference type="OMA" id="IAYTPCK"/>
<evidence type="ECO:0000256" key="3">
    <source>
        <dbReference type="ARBA" id="ARBA00022723"/>
    </source>
</evidence>
<dbReference type="Pfam" id="PF16193">
    <property type="entry name" value="AAA_assoc_2"/>
    <property type="match status" value="1"/>
</dbReference>
<dbReference type="FunFam" id="1.20.272.10:FF:000001">
    <property type="entry name" value="Putative AAA family ATPase"/>
    <property type="match status" value="1"/>
</dbReference>
<reference evidence="13 14" key="3">
    <citation type="journal article" date="2015" name="Genome Announc.">
        <title>Draft Genome Sequence of the Archiascomycetous Yeast Saitoella complicata.</title>
        <authorList>
            <person name="Yamauchi K."/>
            <person name="Kondo S."/>
            <person name="Hamamoto M."/>
            <person name="Takahashi Y."/>
            <person name="Ogura Y."/>
            <person name="Hayashi T."/>
            <person name="Nishida H."/>
        </authorList>
    </citation>
    <scope>NUCLEOTIDE SEQUENCE [LARGE SCALE GENOMIC DNA]</scope>
    <source>
        <strain evidence="13 14">NRRL Y-17804</strain>
    </source>
</reference>
<dbReference type="GO" id="GO:0017116">
    <property type="term" value="F:single-stranded DNA helicase activity"/>
    <property type="evidence" value="ECO:0007669"/>
    <property type="project" value="TreeGrafter"/>
</dbReference>
<dbReference type="GO" id="GO:0008270">
    <property type="term" value="F:zinc ion binding"/>
    <property type="evidence" value="ECO:0007669"/>
    <property type="project" value="UniProtKB-KW"/>
</dbReference>